<dbReference type="InterPro" id="IPR027282">
    <property type="entry name" value="TPS"/>
</dbReference>
<name>A0A1C3K5H8_9BURK</name>
<dbReference type="GO" id="GO:0008320">
    <property type="term" value="F:protein transmembrane transporter activity"/>
    <property type="evidence" value="ECO:0007669"/>
    <property type="project" value="TreeGrafter"/>
</dbReference>
<sequence>MGEVAVLQRKTRRTWRLFPLILLVSLAAPALRAQTAPADPGLDIQRRQEQELEAQRARAAERPDVFSAPAQAPAEGVLTLPQESPCFVITDIRWEGQAPPAWATSEADAVLSRCVGALGLQALQQHLMAMMIARGKVTARVLVPEQSLAQGVLTLRYVRGRIAAVRADGAPGWWRMALPAWEDGDVDQRDLDQALENVRRLGGQSDAAIDLVPGAQPGDTDIVLKPGTGKRLHGYAGLDNGGMSSTGDWQMNAGLTVDSPLFLYDQLSASWNSNADRGNSAAGSRAASLHYSIPFGYWTAFAGASRSRYRQTVPGFDAPIVYGGTSKQVEAGLSVVPYRGTDHKGNLSAKLYRKRATSTLDDIEIEVQRRDVVGLELGYSHRQYLGQAVLDAGVSWRASIPRWSDAPGFVLGEENWNGRSRVLLGSAGVFLPFALAGQRWGYQANWQIQHADTAILPADYFTIGNRYAVRGFDGEMTLAGERGWTLRNDLSMNLGDTGHQLYGGVDAGRVGGQAAAYLPSRTLIGAVLGLRGRAAVGPVNANYDLSLGWPLKKPDLLETASTTVAFSLTFDF</sequence>
<feature type="chain" id="PRO_5015062726" evidence="4">
    <location>
        <begin position="33"/>
        <end position="572"/>
    </location>
</feature>
<dbReference type="Proteomes" id="UP000078558">
    <property type="component" value="Chromosome I"/>
</dbReference>
<keyword evidence="1" id="KW-1134">Transmembrane beta strand</keyword>
<evidence type="ECO:0000259" key="5">
    <source>
        <dbReference type="Pfam" id="PF03865"/>
    </source>
</evidence>
<dbReference type="PANTHER" id="PTHR34597:SF3">
    <property type="entry name" value="OUTER MEMBRANE TRANSPORTER CDIB"/>
    <property type="match status" value="1"/>
</dbReference>
<evidence type="ECO:0000313" key="7">
    <source>
        <dbReference type="EMBL" id="SBT26742.1"/>
    </source>
</evidence>
<dbReference type="GO" id="GO:0046819">
    <property type="term" value="P:protein secretion by the type V secretion system"/>
    <property type="evidence" value="ECO:0007669"/>
    <property type="project" value="TreeGrafter"/>
</dbReference>
<dbReference type="Gene3D" id="2.40.160.50">
    <property type="entry name" value="membrane protein fhac: a member of the omp85/tpsb transporter family"/>
    <property type="match status" value="1"/>
</dbReference>
<dbReference type="AlphaFoldDB" id="A0A1C3K5H8"/>
<protein>
    <submittedName>
        <fullName evidence="7">Channel-forming transporter/cytolysins activator of TpsB family</fullName>
    </submittedName>
</protein>
<dbReference type="InterPro" id="IPR013686">
    <property type="entry name" value="Polypept-transport_assoc_ShlB"/>
</dbReference>
<reference evidence="8 9" key="2">
    <citation type="submission" date="2017-08" db="EMBL/GenBank/DDBJ databases">
        <authorList>
            <person name="de Groot N.N."/>
        </authorList>
    </citation>
    <scope>NUCLEOTIDE SEQUENCE [LARGE SCALE GENOMIC DNA]</scope>
    <source>
        <strain evidence="8">Orrdi1</strain>
    </source>
</reference>
<keyword evidence="1" id="KW-0472">Membrane</keyword>
<dbReference type="STRING" id="1851544.ODI_00867"/>
<dbReference type="EMBL" id="FLRC01000044">
    <property type="protein sequence ID" value="SBT26742.1"/>
    <property type="molecule type" value="Genomic_DNA"/>
</dbReference>
<keyword evidence="3" id="KW-0998">Cell outer membrane</keyword>
<evidence type="ECO:0000259" key="6">
    <source>
        <dbReference type="Pfam" id="PF08479"/>
    </source>
</evidence>
<dbReference type="Pfam" id="PF03865">
    <property type="entry name" value="ShlB"/>
    <property type="match status" value="1"/>
</dbReference>
<keyword evidence="9" id="KW-1185">Reference proteome</keyword>
<gene>
    <name evidence="7" type="ORF">ODI_00867</name>
    <name evidence="8" type="ORF">ODI_R4088</name>
</gene>
<accession>A0A1C3K5H8</accession>
<dbReference type="PANTHER" id="PTHR34597">
    <property type="entry name" value="SLR1661 PROTEIN"/>
    <property type="match status" value="1"/>
</dbReference>
<keyword evidence="2" id="KW-0812">Transmembrane</keyword>
<evidence type="ECO:0000313" key="9">
    <source>
        <dbReference type="Proteomes" id="UP000078558"/>
    </source>
</evidence>
<evidence type="ECO:0000256" key="1">
    <source>
        <dbReference type="ARBA" id="ARBA00022452"/>
    </source>
</evidence>
<reference evidence="7 9" key="1">
    <citation type="submission" date="2016-06" db="EMBL/GenBank/DDBJ databases">
        <authorList>
            <person name="Kjaerup R.B."/>
            <person name="Dalgaard T.S."/>
            <person name="Juul-Madsen H.R."/>
        </authorList>
    </citation>
    <scope>NUCLEOTIDE SEQUENCE [LARGE SCALE GENOMIC DNA]</scope>
    <source>
        <strain evidence="7">Orrdi1</strain>
    </source>
</reference>
<dbReference type="EMBL" id="LT907988">
    <property type="protein sequence ID" value="SOE52337.1"/>
    <property type="molecule type" value="Genomic_DNA"/>
</dbReference>
<dbReference type="GO" id="GO:0098046">
    <property type="term" value="C:type V protein secretion system complex"/>
    <property type="evidence" value="ECO:0007669"/>
    <property type="project" value="TreeGrafter"/>
</dbReference>
<dbReference type="Pfam" id="PF08479">
    <property type="entry name" value="POTRA_2"/>
    <property type="match status" value="1"/>
</dbReference>
<organism evidence="7 9">
    <name type="scientific">Orrella dioscoreae</name>
    <dbReference type="NCBI Taxonomy" id="1851544"/>
    <lineage>
        <taxon>Bacteria</taxon>
        <taxon>Pseudomonadati</taxon>
        <taxon>Pseudomonadota</taxon>
        <taxon>Betaproteobacteria</taxon>
        <taxon>Burkholderiales</taxon>
        <taxon>Alcaligenaceae</taxon>
        <taxon>Orrella</taxon>
    </lineage>
</organism>
<dbReference type="PIRSF" id="PIRSF029745">
    <property type="entry name" value="FhaC"/>
    <property type="match status" value="1"/>
</dbReference>
<feature type="signal peptide" evidence="4">
    <location>
        <begin position="1"/>
        <end position="32"/>
    </location>
</feature>
<dbReference type="KEGG" id="odi:ODI_R4088"/>
<evidence type="ECO:0000313" key="8">
    <source>
        <dbReference type="EMBL" id="SOE52337.1"/>
    </source>
</evidence>
<dbReference type="InterPro" id="IPR005565">
    <property type="entry name" value="Hemolysn_activator_HlyB_C"/>
</dbReference>
<feature type="domain" description="Polypeptide-transport-associated ShlB-type" evidence="6">
    <location>
        <begin position="87"/>
        <end position="159"/>
    </location>
</feature>
<dbReference type="InterPro" id="IPR051544">
    <property type="entry name" value="TPS_OM_transporter"/>
</dbReference>
<proteinExistence type="predicted"/>
<evidence type="ECO:0000256" key="3">
    <source>
        <dbReference type="ARBA" id="ARBA00023237"/>
    </source>
</evidence>
<feature type="domain" description="Haemolysin activator HlyB C-terminal" evidence="5">
    <location>
        <begin position="218"/>
        <end position="532"/>
    </location>
</feature>
<evidence type="ECO:0000256" key="4">
    <source>
        <dbReference type="SAM" id="SignalP"/>
    </source>
</evidence>
<keyword evidence="4" id="KW-0732">Signal</keyword>
<evidence type="ECO:0000256" key="2">
    <source>
        <dbReference type="ARBA" id="ARBA00022692"/>
    </source>
</evidence>